<gene>
    <name evidence="2" type="ORF">FN924_03950</name>
</gene>
<keyword evidence="1" id="KW-0472">Membrane</keyword>
<sequence length="88" mass="9934">MIDALFLLLTTVVIAYLPFSVVMTNKNWKERGLKDSIQALPFYAVAVMNVFAYWLDAMGWLSSVLTMMLVLIGMHISRKVPLTAEVPQ</sequence>
<evidence type="ECO:0000256" key="1">
    <source>
        <dbReference type="SAM" id="Phobius"/>
    </source>
</evidence>
<dbReference type="EMBL" id="CP041666">
    <property type="protein sequence ID" value="QDP39416.1"/>
    <property type="molecule type" value="Genomic_DNA"/>
</dbReference>
<protein>
    <submittedName>
        <fullName evidence="2">Uncharacterized protein</fullName>
    </submittedName>
</protein>
<dbReference type="AlphaFoldDB" id="A0A516KDM8"/>
<keyword evidence="3" id="KW-1185">Reference proteome</keyword>
<name>A0A516KDM8_9BACI</name>
<proteinExistence type="predicted"/>
<keyword evidence="1" id="KW-0812">Transmembrane</keyword>
<keyword evidence="1" id="KW-1133">Transmembrane helix</keyword>
<evidence type="ECO:0000313" key="3">
    <source>
        <dbReference type="Proteomes" id="UP000315215"/>
    </source>
</evidence>
<dbReference type="Proteomes" id="UP000315215">
    <property type="component" value="Chromosome"/>
</dbReference>
<evidence type="ECO:0000313" key="2">
    <source>
        <dbReference type="EMBL" id="QDP39416.1"/>
    </source>
</evidence>
<dbReference type="RefSeq" id="WP_143892166.1">
    <property type="nucleotide sequence ID" value="NZ_CP041666.1"/>
</dbReference>
<feature type="transmembrane region" description="Helical" evidence="1">
    <location>
        <begin position="6"/>
        <end position="24"/>
    </location>
</feature>
<dbReference type="KEGG" id="aqt:FN924_03950"/>
<organism evidence="2 3">
    <name type="scientific">Radiobacillus deserti</name>
    <dbReference type="NCBI Taxonomy" id="2594883"/>
    <lineage>
        <taxon>Bacteria</taxon>
        <taxon>Bacillati</taxon>
        <taxon>Bacillota</taxon>
        <taxon>Bacilli</taxon>
        <taxon>Bacillales</taxon>
        <taxon>Bacillaceae</taxon>
        <taxon>Radiobacillus</taxon>
    </lineage>
</organism>
<reference evidence="2 3" key="1">
    <citation type="submission" date="2019-07" db="EMBL/GenBank/DDBJ databases">
        <authorList>
            <person name="Li J."/>
        </authorList>
    </citation>
    <scope>NUCLEOTIDE SEQUENCE [LARGE SCALE GENOMIC DNA]</scope>
    <source>
        <strain evidence="2 3">TKL69</strain>
    </source>
</reference>
<accession>A0A516KDM8</accession>
<feature type="transmembrane region" description="Helical" evidence="1">
    <location>
        <begin position="60"/>
        <end position="77"/>
    </location>
</feature>